<comment type="caution">
    <text evidence="2">The sequence shown here is derived from an EMBL/GenBank/DDBJ whole genome shotgun (WGS) entry which is preliminary data.</text>
</comment>
<feature type="coiled-coil region" evidence="1">
    <location>
        <begin position="126"/>
        <end position="160"/>
    </location>
</feature>
<evidence type="ECO:0000256" key="1">
    <source>
        <dbReference type="SAM" id="Coils"/>
    </source>
</evidence>
<name>A0ABU6GNH1_9BACL</name>
<protein>
    <submittedName>
        <fullName evidence="2">Uncharacterized protein</fullName>
    </submittedName>
</protein>
<organism evidence="2 3">
    <name type="scientific">Paenibacillus dokdonensis</name>
    <dbReference type="NCBI Taxonomy" id="2567944"/>
    <lineage>
        <taxon>Bacteria</taxon>
        <taxon>Bacillati</taxon>
        <taxon>Bacillota</taxon>
        <taxon>Bacilli</taxon>
        <taxon>Bacillales</taxon>
        <taxon>Paenibacillaceae</taxon>
        <taxon>Paenibacillus</taxon>
    </lineage>
</organism>
<reference evidence="2 3" key="1">
    <citation type="submission" date="2023-03" db="EMBL/GenBank/DDBJ databases">
        <title>Bacillus Genome Sequencing.</title>
        <authorList>
            <person name="Dunlap C."/>
        </authorList>
    </citation>
    <scope>NUCLEOTIDE SEQUENCE [LARGE SCALE GENOMIC DNA]</scope>
    <source>
        <strain evidence="2 3">BD-525</strain>
    </source>
</reference>
<proteinExistence type="predicted"/>
<evidence type="ECO:0000313" key="2">
    <source>
        <dbReference type="EMBL" id="MEC0240773.1"/>
    </source>
</evidence>
<evidence type="ECO:0000313" key="3">
    <source>
        <dbReference type="Proteomes" id="UP001344632"/>
    </source>
</evidence>
<feature type="coiled-coil region" evidence="1">
    <location>
        <begin position="266"/>
        <end position="300"/>
    </location>
</feature>
<gene>
    <name evidence="2" type="ORF">P4H66_13030</name>
</gene>
<dbReference type="RefSeq" id="WP_326088536.1">
    <property type="nucleotide sequence ID" value="NZ_JARLKZ010000008.1"/>
</dbReference>
<keyword evidence="1" id="KW-0175">Coiled coil</keyword>
<dbReference type="Proteomes" id="UP001344632">
    <property type="component" value="Unassembled WGS sequence"/>
</dbReference>
<accession>A0ABU6GNH1</accession>
<sequence>MFEAANARLTELKESMRNKERWGKRLQELEAELNQREQEADGWKKRLADEEKDVDRLTGTSLSGLFFGLIGKKEEKLEREQLEVLEAKSKYDAAVRAVEDIRKQCGETQKLLQDVRYSEVEYEHILEEKERIILQQNGELAELSEQQADLAIQLKEMKEAVQAGHYVLHDLEEARDHLHSARNWGTYDMLGGGMISTHIKHNNIDEAMDYIHDAEASLRRFGKELQDVQQSLSIEIDIGNFLRFSDYFFDGFISDWMVQGRINDTLSKVEDKLDEVKQLVRQLEKEYRMMESRLTDIKRRYESIIERAE</sequence>
<dbReference type="EMBL" id="JARLKZ010000008">
    <property type="protein sequence ID" value="MEC0240773.1"/>
    <property type="molecule type" value="Genomic_DNA"/>
</dbReference>
<feature type="coiled-coil region" evidence="1">
    <location>
        <begin position="12"/>
        <end position="90"/>
    </location>
</feature>
<keyword evidence="3" id="KW-1185">Reference proteome</keyword>